<dbReference type="AlphaFoldDB" id="A0A1W0CZF1"/>
<evidence type="ECO:0000313" key="3">
    <source>
        <dbReference type="EMBL" id="OQS40125.1"/>
    </source>
</evidence>
<keyword evidence="1" id="KW-0812">Transmembrane</keyword>
<sequence>MSSLPRTPSLTPADRQAAGVLLVSCLCLTLLYYPANRYWMLDWLQQSWPALGLSFRQQVVHNPDTDLYRAAYWALASIASYCLLPLLAIRLLDRRPLADFGLAWPDRAALKTDLKLFPLFYAVMLPLVWWASGQPGFLKIYPFFRLSAGESLWPHWLLWELLYFAQFAALEFFFRGYMVHGLKPRLGVSAVFVMVLPYCMIHFEKPLLESLAAIVAGVALGALSYRYRSIWLGIALHCSVALTMDVMALWRKGLL</sequence>
<feature type="transmembrane region" description="Helical" evidence="1">
    <location>
        <begin position="186"/>
        <end position="203"/>
    </location>
</feature>
<dbReference type="GO" id="GO:0004175">
    <property type="term" value="F:endopeptidase activity"/>
    <property type="evidence" value="ECO:0007669"/>
    <property type="project" value="UniProtKB-ARBA"/>
</dbReference>
<comment type="caution">
    <text evidence="3">The sequence shown here is derived from an EMBL/GenBank/DDBJ whole genome shotgun (WGS) entry which is preliminary data.</text>
</comment>
<evidence type="ECO:0000259" key="2">
    <source>
        <dbReference type="Pfam" id="PF02517"/>
    </source>
</evidence>
<feature type="transmembrane region" description="Helical" evidence="1">
    <location>
        <begin position="230"/>
        <end position="250"/>
    </location>
</feature>
<evidence type="ECO:0000313" key="4">
    <source>
        <dbReference type="Proteomes" id="UP000192721"/>
    </source>
</evidence>
<protein>
    <recommendedName>
        <fullName evidence="2">CAAX prenyl protease 2/Lysostaphin resistance protein A-like domain-containing protein</fullName>
    </recommendedName>
</protein>
<keyword evidence="1" id="KW-1133">Transmembrane helix</keyword>
<dbReference type="Pfam" id="PF02517">
    <property type="entry name" value="Rce1-like"/>
    <property type="match status" value="1"/>
</dbReference>
<feature type="transmembrane region" description="Helical" evidence="1">
    <location>
        <begin position="113"/>
        <end position="132"/>
    </location>
</feature>
<dbReference type="GO" id="GO:0080120">
    <property type="term" value="P:CAAX-box protein maturation"/>
    <property type="evidence" value="ECO:0007669"/>
    <property type="project" value="UniProtKB-ARBA"/>
</dbReference>
<evidence type="ECO:0000256" key="1">
    <source>
        <dbReference type="SAM" id="Phobius"/>
    </source>
</evidence>
<dbReference type="Proteomes" id="UP000192721">
    <property type="component" value="Unassembled WGS sequence"/>
</dbReference>
<name>A0A1W0CZF1_9NEIS</name>
<dbReference type="EMBL" id="MUKV01000011">
    <property type="protein sequence ID" value="OQS40125.1"/>
    <property type="molecule type" value="Genomic_DNA"/>
</dbReference>
<dbReference type="RefSeq" id="WP_081555467.1">
    <property type="nucleotide sequence ID" value="NZ_LXRL01000068.1"/>
</dbReference>
<accession>A0A1W0CZF1</accession>
<organism evidence="3 4">
    <name type="scientific">Chromobacterium haemolyticum</name>
    <dbReference type="NCBI Taxonomy" id="394935"/>
    <lineage>
        <taxon>Bacteria</taxon>
        <taxon>Pseudomonadati</taxon>
        <taxon>Pseudomonadota</taxon>
        <taxon>Betaproteobacteria</taxon>
        <taxon>Neisseriales</taxon>
        <taxon>Chromobacteriaceae</taxon>
        <taxon>Chromobacterium</taxon>
    </lineage>
</organism>
<feature type="domain" description="CAAX prenyl protease 2/Lysostaphin resistance protein A-like" evidence="2">
    <location>
        <begin position="156"/>
        <end position="240"/>
    </location>
</feature>
<feature type="transmembrane region" description="Helical" evidence="1">
    <location>
        <begin position="152"/>
        <end position="174"/>
    </location>
</feature>
<keyword evidence="1" id="KW-0472">Membrane</keyword>
<reference evidence="3 4" key="1">
    <citation type="submission" date="2017-02" db="EMBL/GenBank/DDBJ databases">
        <title>Chromobacterium haemolyticum H5244.</title>
        <authorList>
            <person name="Gulvik C.A."/>
        </authorList>
    </citation>
    <scope>NUCLEOTIDE SEQUENCE [LARGE SCALE GENOMIC DNA]</scope>
    <source>
        <strain evidence="3 4">H5244</strain>
    </source>
</reference>
<feature type="transmembrane region" description="Helical" evidence="1">
    <location>
        <begin position="70"/>
        <end position="92"/>
    </location>
</feature>
<gene>
    <name evidence="3" type="ORF">B0T45_10725</name>
</gene>
<feature type="transmembrane region" description="Helical" evidence="1">
    <location>
        <begin position="16"/>
        <end position="35"/>
    </location>
</feature>
<dbReference type="InterPro" id="IPR003675">
    <property type="entry name" value="Rce1/LyrA-like_dom"/>
</dbReference>
<proteinExistence type="predicted"/>